<reference evidence="1 2" key="1">
    <citation type="journal article" date="2012" name="PLoS Pathog.">
        <title>Diverse lifestyles and strategies of plant pathogenesis encoded in the genomes of eighteen Dothideomycetes fungi.</title>
        <authorList>
            <person name="Ohm R.A."/>
            <person name="Feau N."/>
            <person name="Henrissat B."/>
            <person name="Schoch C.L."/>
            <person name="Horwitz B.A."/>
            <person name="Barry K.W."/>
            <person name="Condon B.J."/>
            <person name="Copeland A.C."/>
            <person name="Dhillon B."/>
            <person name="Glaser F."/>
            <person name="Hesse C.N."/>
            <person name="Kosti I."/>
            <person name="LaButti K."/>
            <person name="Lindquist E.A."/>
            <person name="Lucas S."/>
            <person name="Salamov A.A."/>
            <person name="Bradshaw R.E."/>
            <person name="Ciuffetti L."/>
            <person name="Hamelin R.C."/>
            <person name="Kema G.H.J."/>
            <person name="Lawrence C."/>
            <person name="Scott J.A."/>
            <person name="Spatafora J.W."/>
            <person name="Turgeon B.G."/>
            <person name="de Wit P.J.G.M."/>
            <person name="Zhong S."/>
            <person name="Goodwin S.B."/>
            <person name="Grigoriev I.V."/>
        </authorList>
    </citation>
    <scope>NUCLEOTIDE SEQUENCE [LARGE SCALE GENOMIC DNA]</scope>
    <source>
        <strain evidence="2">C5 / ATCC 48332 / race O</strain>
    </source>
</reference>
<accession>M2UUU9</accession>
<organism evidence="1 2">
    <name type="scientific">Cochliobolus heterostrophus (strain C5 / ATCC 48332 / race O)</name>
    <name type="common">Southern corn leaf blight fungus</name>
    <name type="synonym">Bipolaris maydis</name>
    <dbReference type="NCBI Taxonomy" id="701091"/>
    <lineage>
        <taxon>Eukaryota</taxon>
        <taxon>Fungi</taxon>
        <taxon>Dikarya</taxon>
        <taxon>Ascomycota</taxon>
        <taxon>Pezizomycotina</taxon>
        <taxon>Dothideomycetes</taxon>
        <taxon>Pleosporomycetidae</taxon>
        <taxon>Pleosporales</taxon>
        <taxon>Pleosporineae</taxon>
        <taxon>Pleosporaceae</taxon>
        <taxon>Bipolaris</taxon>
    </lineage>
</organism>
<protein>
    <recommendedName>
        <fullName evidence="3">N-acetyltransferase domain-containing protein</fullName>
    </recommendedName>
</protein>
<sequence>MSELTNTRVPTPSNPSHLAPRYEIRKLKPVHLPWATAILAHSHGFHSSVWQKIWPDRNLGRWVVENTLNFEYLVRHQIDSGLSFGVFDTEYEFKTDTARATGGALLWDAGELDTKSVEKTQGRAAEGQRLLDQMDFPLVSIMLSYDGFTPLDPEKMKPLIAAWPEFRILYGALEQRDQRDPASWKPTAPRQVLMRNATSTRGDYEGRGIMGAAARWLQREAALMGFQGIQIEAMADKVIHVWTEGVQKPFKGTLVSEFECQTLEVDGERPFGAAKQRIIKAWVDLTA</sequence>
<dbReference type="Proteomes" id="UP000016936">
    <property type="component" value="Unassembled WGS sequence"/>
</dbReference>
<proteinExistence type="predicted"/>
<gene>
    <name evidence="1" type="ORF">COCHEDRAFT_1200059</name>
</gene>
<evidence type="ECO:0000313" key="1">
    <source>
        <dbReference type="EMBL" id="EMD97321.1"/>
    </source>
</evidence>
<keyword evidence="2" id="KW-1185">Reference proteome</keyword>
<dbReference type="OrthoDB" id="5169850at2759"/>
<evidence type="ECO:0000313" key="2">
    <source>
        <dbReference type="Proteomes" id="UP000016936"/>
    </source>
</evidence>
<evidence type="ECO:0008006" key="3">
    <source>
        <dbReference type="Google" id="ProtNLM"/>
    </source>
</evidence>
<reference evidence="2" key="2">
    <citation type="journal article" date="2013" name="PLoS Genet.">
        <title>Comparative genome structure, secondary metabolite, and effector coding capacity across Cochliobolus pathogens.</title>
        <authorList>
            <person name="Condon B.J."/>
            <person name="Leng Y."/>
            <person name="Wu D."/>
            <person name="Bushley K.E."/>
            <person name="Ohm R.A."/>
            <person name="Otillar R."/>
            <person name="Martin J."/>
            <person name="Schackwitz W."/>
            <person name="Grimwood J."/>
            <person name="MohdZainudin N."/>
            <person name="Xue C."/>
            <person name="Wang R."/>
            <person name="Manning V.A."/>
            <person name="Dhillon B."/>
            <person name="Tu Z.J."/>
            <person name="Steffenson B.J."/>
            <person name="Salamov A."/>
            <person name="Sun H."/>
            <person name="Lowry S."/>
            <person name="LaButti K."/>
            <person name="Han J."/>
            <person name="Copeland A."/>
            <person name="Lindquist E."/>
            <person name="Barry K."/>
            <person name="Schmutz J."/>
            <person name="Baker S.E."/>
            <person name="Ciuffetti L.M."/>
            <person name="Grigoriev I.V."/>
            <person name="Zhong S."/>
            <person name="Turgeon B.G."/>
        </authorList>
    </citation>
    <scope>NUCLEOTIDE SEQUENCE [LARGE SCALE GENOMIC DNA]</scope>
    <source>
        <strain evidence="2">C5 / ATCC 48332 / race O</strain>
    </source>
</reference>
<name>M2UUU9_COCH5</name>
<dbReference type="eggNOG" id="ENOG502SIDW">
    <property type="taxonomic scope" value="Eukaryota"/>
</dbReference>
<dbReference type="HOGENOM" id="CLU_067124_0_0_1"/>
<dbReference type="EMBL" id="KB445569">
    <property type="protein sequence ID" value="EMD97321.1"/>
    <property type="molecule type" value="Genomic_DNA"/>
</dbReference>
<dbReference type="AlphaFoldDB" id="M2UUU9"/>
<dbReference type="OMA" id="GVFDKEY"/>